<feature type="transmembrane region" description="Helical" evidence="2">
    <location>
        <begin position="198"/>
        <end position="220"/>
    </location>
</feature>
<keyword evidence="5" id="KW-1185">Reference proteome</keyword>
<keyword evidence="2" id="KW-0812">Transmembrane</keyword>
<feature type="transmembrane region" description="Helical" evidence="2">
    <location>
        <begin position="161"/>
        <end position="186"/>
    </location>
</feature>
<keyword evidence="2" id="KW-1133">Transmembrane helix</keyword>
<keyword evidence="2" id="KW-0472">Membrane</keyword>
<dbReference type="Pfam" id="PF07690">
    <property type="entry name" value="MFS_1"/>
    <property type="match status" value="1"/>
</dbReference>
<protein>
    <submittedName>
        <fullName evidence="4">MFS general substrate transporter</fullName>
    </submittedName>
</protein>
<gene>
    <name evidence="4" type="ORF">NA57DRAFT_77321</name>
</gene>
<dbReference type="AlphaFoldDB" id="A0A9P4IBN5"/>
<comment type="caution">
    <text evidence="4">The sequence shown here is derived from an EMBL/GenBank/DDBJ whole genome shotgun (WGS) entry which is preliminary data.</text>
</comment>
<feature type="transmembrane region" description="Helical" evidence="2">
    <location>
        <begin position="334"/>
        <end position="352"/>
    </location>
</feature>
<dbReference type="GO" id="GO:0000329">
    <property type="term" value="C:fungal-type vacuole membrane"/>
    <property type="evidence" value="ECO:0007669"/>
    <property type="project" value="TreeGrafter"/>
</dbReference>
<dbReference type="SUPFAM" id="SSF103473">
    <property type="entry name" value="MFS general substrate transporter"/>
    <property type="match status" value="1"/>
</dbReference>
<evidence type="ECO:0000313" key="4">
    <source>
        <dbReference type="EMBL" id="KAF2097068.1"/>
    </source>
</evidence>
<evidence type="ECO:0000256" key="2">
    <source>
        <dbReference type="SAM" id="Phobius"/>
    </source>
</evidence>
<dbReference type="PROSITE" id="PS50850">
    <property type="entry name" value="MFS"/>
    <property type="match status" value="1"/>
</dbReference>
<organism evidence="4 5">
    <name type="scientific">Rhizodiscina lignyota</name>
    <dbReference type="NCBI Taxonomy" id="1504668"/>
    <lineage>
        <taxon>Eukaryota</taxon>
        <taxon>Fungi</taxon>
        <taxon>Dikarya</taxon>
        <taxon>Ascomycota</taxon>
        <taxon>Pezizomycotina</taxon>
        <taxon>Dothideomycetes</taxon>
        <taxon>Pleosporomycetidae</taxon>
        <taxon>Aulographales</taxon>
        <taxon>Rhizodiscinaceae</taxon>
        <taxon>Rhizodiscina</taxon>
    </lineage>
</organism>
<dbReference type="PANTHER" id="PTHR23520">
    <property type="entry name" value="TRANSPORTER, PUTATIVE (AFU_ORTHOLOGUE AFUA_3G04000)-RELATED"/>
    <property type="match status" value="1"/>
</dbReference>
<feature type="transmembrane region" description="Helical" evidence="2">
    <location>
        <begin position="98"/>
        <end position="115"/>
    </location>
</feature>
<dbReference type="Proteomes" id="UP000799772">
    <property type="component" value="Unassembled WGS sequence"/>
</dbReference>
<reference evidence="4" key="1">
    <citation type="journal article" date="2020" name="Stud. Mycol.">
        <title>101 Dothideomycetes genomes: a test case for predicting lifestyles and emergence of pathogens.</title>
        <authorList>
            <person name="Haridas S."/>
            <person name="Albert R."/>
            <person name="Binder M."/>
            <person name="Bloem J."/>
            <person name="Labutti K."/>
            <person name="Salamov A."/>
            <person name="Andreopoulos B."/>
            <person name="Baker S."/>
            <person name="Barry K."/>
            <person name="Bills G."/>
            <person name="Bluhm B."/>
            <person name="Cannon C."/>
            <person name="Castanera R."/>
            <person name="Culley D."/>
            <person name="Daum C."/>
            <person name="Ezra D."/>
            <person name="Gonzalez J."/>
            <person name="Henrissat B."/>
            <person name="Kuo A."/>
            <person name="Liang C."/>
            <person name="Lipzen A."/>
            <person name="Lutzoni F."/>
            <person name="Magnuson J."/>
            <person name="Mondo S."/>
            <person name="Nolan M."/>
            <person name="Ohm R."/>
            <person name="Pangilinan J."/>
            <person name="Park H.-J."/>
            <person name="Ramirez L."/>
            <person name="Alfaro M."/>
            <person name="Sun H."/>
            <person name="Tritt A."/>
            <person name="Yoshinaga Y."/>
            <person name="Zwiers L.-H."/>
            <person name="Turgeon B."/>
            <person name="Goodwin S."/>
            <person name="Spatafora J."/>
            <person name="Crous P."/>
            <person name="Grigoriev I."/>
        </authorList>
    </citation>
    <scope>NUCLEOTIDE SEQUENCE</scope>
    <source>
        <strain evidence="4">CBS 133067</strain>
    </source>
</reference>
<evidence type="ECO:0000259" key="3">
    <source>
        <dbReference type="PROSITE" id="PS50850"/>
    </source>
</evidence>
<dbReference type="GO" id="GO:0022857">
    <property type="term" value="F:transmembrane transporter activity"/>
    <property type="evidence" value="ECO:0007669"/>
    <property type="project" value="InterPro"/>
</dbReference>
<evidence type="ECO:0000256" key="1">
    <source>
        <dbReference type="ARBA" id="ARBA00004141"/>
    </source>
</evidence>
<proteinExistence type="predicted"/>
<dbReference type="InterPro" id="IPR036259">
    <property type="entry name" value="MFS_trans_sf"/>
</dbReference>
<dbReference type="OrthoDB" id="10027823at2759"/>
<dbReference type="EMBL" id="ML978128">
    <property type="protein sequence ID" value="KAF2097068.1"/>
    <property type="molecule type" value="Genomic_DNA"/>
</dbReference>
<dbReference type="InterPro" id="IPR011701">
    <property type="entry name" value="MFS"/>
</dbReference>
<sequence length="503" mass="54726">MGTQRALHRVKERLEWLLDECGLYAVVNAGPDIHLLILSRVNRMLSFGATALVLALYLNELGFSDEWTGLLFSLTLLGDVVLSLLMTMAADHFGRRRTLVLTSALAILSSVVFAISGNYYILLLAAILGVISPSGTEIGPDRAIEESIIAQLAEENRRTDLYTWYNTLSMLGAALGIAVSGLMVGFVREKLGGTAIQAYRSIFWLNAILAFIKAILALLLSKRCERPAEDCTPASTSENGIIAESPTREIDETEPLLQQVGRTSEPCNGPDLPQVELQPKNHWSRLWPFSKDSTLTILLLCGLFSLDSFASGLVPYSLINLYLERKFSIPEKTLGGIMSGSLLLCVPFNLLAPAIAKRIGNVKTMVFGHLPAAVLLSLVPAPSSPFLTFAIIYARQSVNSMDQAPRSAFVSAVVLPEERTAVMGLSNVLKTFSQSFGPGISGVLAGRKLFWVAFVLAGALKALYDVGLLAMFEYAKLHNRKKAYNGAIPDEEVSVETSRQEEA</sequence>
<evidence type="ECO:0000313" key="5">
    <source>
        <dbReference type="Proteomes" id="UP000799772"/>
    </source>
</evidence>
<dbReference type="InterPro" id="IPR020846">
    <property type="entry name" value="MFS_dom"/>
</dbReference>
<feature type="transmembrane region" description="Helical" evidence="2">
    <location>
        <begin position="295"/>
        <end position="314"/>
    </location>
</feature>
<dbReference type="Gene3D" id="1.20.1250.20">
    <property type="entry name" value="MFS general substrate transporter like domains"/>
    <property type="match status" value="1"/>
</dbReference>
<feature type="transmembrane region" description="Helical" evidence="2">
    <location>
        <begin position="67"/>
        <end position="86"/>
    </location>
</feature>
<accession>A0A9P4IBN5</accession>
<feature type="transmembrane region" description="Helical" evidence="2">
    <location>
        <begin position="449"/>
        <end position="472"/>
    </location>
</feature>
<name>A0A9P4IBN5_9PEZI</name>
<dbReference type="PANTHER" id="PTHR23520:SF5">
    <property type="entry name" value="TRANSPORTER, PUTATIVE (AFU_ORTHOLOGUE AFUA_3G04000)-RELATED"/>
    <property type="match status" value="1"/>
</dbReference>
<comment type="subcellular location">
    <subcellularLocation>
        <location evidence="1">Membrane</location>
        <topology evidence="1">Multi-pass membrane protein</topology>
    </subcellularLocation>
</comment>
<feature type="domain" description="Major facilitator superfamily (MFS) profile" evidence="3">
    <location>
        <begin position="32"/>
        <end position="476"/>
    </location>
</feature>
<feature type="transmembrane region" description="Helical" evidence="2">
    <location>
        <begin position="373"/>
        <end position="394"/>
    </location>
</feature>